<comment type="caution">
    <text evidence="8">The sequence shown here is derived from an EMBL/GenBank/DDBJ whole genome shotgun (WGS) entry which is preliminary data.</text>
</comment>
<keyword evidence="6" id="KW-0675">Receptor</keyword>
<evidence type="ECO:0000256" key="2">
    <source>
        <dbReference type="ARBA" id="ARBA00022475"/>
    </source>
</evidence>
<keyword evidence="4" id="KW-0391">Immunity</keyword>
<name>A0ABN9LR82_9NEOB</name>
<accession>A0ABN9LR82</accession>
<feature type="transmembrane region" description="Helical" evidence="7">
    <location>
        <begin position="21"/>
        <end position="41"/>
    </location>
</feature>
<evidence type="ECO:0000313" key="9">
    <source>
        <dbReference type="Proteomes" id="UP001176940"/>
    </source>
</evidence>
<evidence type="ECO:0000256" key="3">
    <source>
        <dbReference type="ARBA" id="ARBA00022553"/>
    </source>
</evidence>
<keyword evidence="5" id="KW-1015">Disulfide bond</keyword>
<evidence type="ECO:0000256" key="5">
    <source>
        <dbReference type="ARBA" id="ARBA00023157"/>
    </source>
</evidence>
<organism evidence="8 9">
    <name type="scientific">Ranitomeya imitator</name>
    <name type="common">mimic poison frog</name>
    <dbReference type="NCBI Taxonomy" id="111125"/>
    <lineage>
        <taxon>Eukaryota</taxon>
        <taxon>Metazoa</taxon>
        <taxon>Chordata</taxon>
        <taxon>Craniata</taxon>
        <taxon>Vertebrata</taxon>
        <taxon>Euteleostomi</taxon>
        <taxon>Amphibia</taxon>
        <taxon>Batrachia</taxon>
        <taxon>Anura</taxon>
        <taxon>Neobatrachia</taxon>
        <taxon>Hyloidea</taxon>
        <taxon>Dendrobatidae</taxon>
        <taxon>Dendrobatinae</taxon>
        <taxon>Ranitomeya</taxon>
    </lineage>
</organism>
<comment type="subcellular location">
    <subcellularLocation>
        <location evidence="1">Cell membrane</location>
        <topology evidence="1">Single-pass type I membrane protein</topology>
    </subcellularLocation>
</comment>
<dbReference type="InterPro" id="IPR042340">
    <property type="entry name" value="FCER1G"/>
</dbReference>
<protein>
    <submittedName>
        <fullName evidence="8">Uncharacterized protein</fullName>
    </submittedName>
</protein>
<evidence type="ECO:0000256" key="7">
    <source>
        <dbReference type="SAM" id="Phobius"/>
    </source>
</evidence>
<dbReference type="EMBL" id="CAUEEQ010028707">
    <property type="protein sequence ID" value="CAJ0948624.1"/>
    <property type="molecule type" value="Genomic_DNA"/>
</dbReference>
<dbReference type="InterPro" id="IPR021663">
    <property type="entry name" value="CD3_zeta/IgE_Fc_rcpt_gamma"/>
</dbReference>
<evidence type="ECO:0000256" key="4">
    <source>
        <dbReference type="ARBA" id="ARBA00022859"/>
    </source>
</evidence>
<evidence type="ECO:0000313" key="8">
    <source>
        <dbReference type="EMBL" id="CAJ0948624.1"/>
    </source>
</evidence>
<proteinExistence type="predicted"/>
<gene>
    <name evidence="8" type="ORF">RIMI_LOCUS12221025</name>
</gene>
<dbReference type="PANTHER" id="PTHR16803">
    <property type="entry name" value="HIGH AFFINITY IMMUNOGLOBULIN EPSILON RECEPTOR GAMMA-SUBUNIT"/>
    <property type="match status" value="1"/>
</dbReference>
<dbReference type="Proteomes" id="UP001176940">
    <property type="component" value="Unassembled WGS sequence"/>
</dbReference>
<dbReference type="PANTHER" id="PTHR16803:SF0">
    <property type="entry name" value="HIGH AFFINITY IMMUNOGLOBULIN EPSILON RECEPTOR SUBUNIT GAMMA"/>
    <property type="match status" value="1"/>
</dbReference>
<keyword evidence="2" id="KW-1003">Cell membrane</keyword>
<feature type="non-terminal residue" evidence="8">
    <location>
        <position position="1"/>
    </location>
</feature>
<keyword evidence="3" id="KW-0597">Phosphoprotein</keyword>
<evidence type="ECO:0000256" key="1">
    <source>
        <dbReference type="ARBA" id="ARBA00004251"/>
    </source>
</evidence>
<keyword evidence="9" id="KW-1185">Reference proteome</keyword>
<keyword evidence="7" id="KW-1133">Transmembrane helix</keyword>
<keyword evidence="7" id="KW-0812">Transmembrane</keyword>
<reference evidence="8" key="1">
    <citation type="submission" date="2023-07" db="EMBL/GenBank/DDBJ databases">
        <authorList>
            <person name="Stuckert A."/>
        </authorList>
    </citation>
    <scope>NUCLEOTIDE SEQUENCE</scope>
</reference>
<evidence type="ECO:0000256" key="6">
    <source>
        <dbReference type="ARBA" id="ARBA00023170"/>
    </source>
</evidence>
<sequence length="109" mass="11799">TCGASVIITLPAGMQEPEICYILDGILFLYGIVLTALYCHLKVKTAKAKKAESGAGHYEHLQYPERQIYSEIGKAETEMTVKGGEGVYTGLGPTDKATYETLNRGAKVN</sequence>
<dbReference type="Pfam" id="PF11628">
    <property type="entry name" value="TCR_zetazeta"/>
    <property type="match status" value="1"/>
</dbReference>
<keyword evidence="7" id="KW-0472">Membrane</keyword>